<dbReference type="RefSeq" id="WP_151553059.1">
    <property type="nucleotide sequence ID" value="NZ_CP044537.1"/>
</dbReference>
<dbReference type="KEGG" id="bmat:DB723_04680"/>
<dbReference type="Proteomes" id="UP000326393">
    <property type="component" value="Plasmid lp28-4"/>
</dbReference>
<reference evidence="2 3" key="1">
    <citation type="journal article" date="2020" name="Int. J. Syst. Evol. Microbiol.">
        <title>Borrelia maritima sp. nov., a novel species of the Borrelia burgdorferi sensu lato complex, occupying a basal position to North American species.</title>
        <authorList>
            <person name="Margos G."/>
            <person name="Fedorova N."/>
            <person name="Becker N.S."/>
            <person name="Kleinjan J.E."/>
            <person name="Marosevic D."/>
            <person name="Krebs S."/>
            <person name="Hui L."/>
            <person name="Fingerle V."/>
            <person name="Lane R.S."/>
        </authorList>
    </citation>
    <scope>NUCLEOTIDE SEQUENCE [LARGE SCALE GENOMIC DNA]</scope>
    <source>
        <strain evidence="2 3">CA690</strain>
    </source>
</reference>
<dbReference type="GO" id="GO:0008641">
    <property type="term" value="F:ubiquitin-like modifier activating enzyme activity"/>
    <property type="evidence" value="ECO:0007669"/>
    <property type="project" value="InterPro"/>
</dbReference>
<dbReference type="AlphaFoldDB" id="A0A5J6WCL6"/>
<dbReference type="InterPro" id="IPR000594">
    <property type="entry name" value="ThiF_NAD_FAD-bd"/>
</dbReference>
<protein>
    <recommendedName>
        <fullName evidence="1">THIF-type NAD/FAD binding fold domain-containing protein</fullName>
    </recommendedName>
</protein>
<sequence length="61" mass="7162">MSYSFYNLGLGSIIFIDEDKIEESNLTKQFLFSDNNIGSNKVDIIEEKIKSLSKIIREYFY</sequence>
<evidence type="ECO:0000313" key="2">
    <source>
        <dbReference type="EMBL" id="QFI15013.1"/>
    </source>
</evidence>
<gene>
    <name evidence="2" type="ORF">DB723_04680</name>
</gene>
<dbReference type="SUPFAM" id="SSF69572">
    <property type="entry name" value="Activating enzymes of the ubiquitin-like proteins"/>
    <property type="match status" value="1"/>
</dbReference>
<dbReference type="OrthoDB" id="9804286at2"/>
<geneLocation type="plasmid" evidence="2 3">
    <name>lp28-4</name>
</geneLocation>
<proteinExistence type="predicted"/>
<evidence type="ECO:0000259" key="1">
    <source>
        <dbReference type="Pfam" id="PF00899"/>
    </source>
</evidence>
<accession>A0A5J6WCL6</accession>
<dbReference type="InterPro" id="IPR035985">
    <property type="entry name" value="Ubiquitin-activating_enz"/>
</dbReference>
<organism evidence="2 3">
    <name type="scientific">Borrelia maritima</name>
    <dbReference type="NCBI Taxonomy" id="2761123"/>
    <lineage>
        <taxon>Bacteria</taxon>
        <taxon>Pseudomonadati</taxon>
        <taxon>Spirochaetota</taxon>
        <taxon>Spirochaetia</taxon>
        <taxon>Spirochaetales</taxon>
        <taxon>Borreliaceae</taxon>
        <taxon>Borrelia</taxon>
    </lineage>
</organism>
<keyword evidence="3" id="KW-1185">Reference proteome</keyword>
<name>A0A5J6WCL6_9SPIR</name>
<evidence type="ECO:0000313" key="3">
    <source>
        <dbReference type="Proteomes" id="UP000326393"/>
    </source>
</evidence>
<dbReference type="EMBL" id="CP044537">
    <property type="protein sequence ID" value="QFI15013.1"/>
    <property type="molecule type" value="Genomic_DNA"/>
</dbReference>
<dbReference type="Gene3D" id="3.40.50.720">
    <property type="entry name" value="NAD(P)-binding Rossmann-like Domain"/>
    <property type="match status" value="1"/>
</dbReference>
<dbReference type="Pfam" id="PF00899">
    <property type="entry name" value="ThiF"/>
    <property type="match status" value="1"/>
</dbReference>
<keyword evidence="2" id="KW-0614">Plasmid</keyword>
<feature type="domain" description="THIF-type NAD/FAD binding fold" evidence="1">
    <location>
        <begin position="7"/>
        <end position="53"/>
    </location>
</feature>